<keyword evidence="3" id="KW-0677">Repeat</keyword>
<organism evidence="7 8">
    <name type="scientific">Prototheca wickerhamii</name>
    <dbReference type="NCBI Taxonomy" id="3111"/>
    <lineage>
        <taxon>Eukaryota</taxon>
        <taxon>Viridiplantae</taxon>
        <taxon>Chlorophyta</taxon>
        <taxon>core chlorophytes</taxon>
        <taxon>Trebouxiophyceae</taxon>
        <taxon>Chlorellales</taxon>
        <taxon>Chlorellaceae</taxon>
        <taxon>Prototheca</taxon>
    </lineage>
</organism>
<dbReference type="InterPro" id="IPR013934">
    <property type="entry name" value="Utp13_C"/>
</dbReference>
<dbReference type="GO" id="GO:0032040">
    <property type="term" value="C:small-subunit processome"/>
    <property type="evidence" value="ECO:0007669"/>
    <property type="project" value="InterPro"/>
</dbReference>
<dbReference type="InterPro" id="IPR015943">
    <property type="entry name" value="WD40/YVTN_repeat-like_dom_sf"/>
</dbReference>
<reference evidence="7" key="1">
    <citation type="submission" date="2021-01" db="EMBL/GenBank/DDBJ databases">
        <authorList>
            <person name="Eckstrom K.M.E."/>
        </authorList>
    </citation>
    <scope>NUCLEOTIDE SEQUENCE</scope>
    <source>
        <strain evidence="7">UVCC 0001</strain>
    </source>
</reference>
<dbReference type="GO" id="GO:0034511">
    <property type="term" value="F:U3 snoRNA binding"/>
    <property type="evidence" value="ECO:0007669"/>
    <property type="project" value="TreeGrafter"/>
</dbReference>
<sequence length="809" mass="83798">MVVAKTTFAVESTLEVFYTGGPAALFPDGEHVACACADEVKVVHLASGAVVRTLPGDSEPVTALAISPDGKLIFTASRALQLRAWSSETGRPVQTFVGHRAPVAGMAVHHSGTLLATVSADHTSRVWDIAGGFCTHSFGGHRGVVLAAAFHPREMVLVTASEDSEIRVWDLMTKACSAVLQGHFSAVTSLAISADGKALLSGSRDGVCITWDLAQRAKRATTAVMEAVEAVAILPPGCALGAGVKPAKGSLLFATGGEKGRVRVWRGDKGTTVAASAAEGGREGEEAPEGAVACLVGGAAPGQPLVATTQDGRLLVFAAARSVAEPPRQLVGNNDEVTDLRILDAPGAERRVAVASNSGVIRLFSLPRFDCVASMAGHTAAVLSLDVATRADGRQILVSGSKDCSVRLWDTGAARCLGVGEGHVAAVAAVALSRRRPGAFCASAGADRVLKIWDTGAGLEASKLRATAAVAAHDKDINAVAVSPDDRVVVTGSQDKTARVWRLPELIAGPVLRGHRRGIWSVAFSPVDQVVATASADATLRLWSVADGACLRALEGHLASALRVCWVSLGSQLVSAGADGLLKLWAARTGECLHTADAAEDKVWALDAANDGAALVTGSGDGRLVQWRDATAETASDALAASDAAVAADQAYANALAAGDWAAAARTALERDQPRRLLAAVNAVLDKADESDVQPTLQTLVADLDEAQLKRVLEIARDWNTHTRSCHAAAAVLQAVLRTHAPGTLCALPGMATLLEALVPYSQRHAARLDRLARSAYLVDHVLDAMDVLEPVNVDPAEQLPNGTAAMAH</sequence>
<dbReference type="SUPFAM" id="SSF50998">
    <property type="entry name" value="Quinoprotein alcohol dehydrogenase-like"/>
    <property type="match status" value="1"/>
</dbReference>
<accession>A0AAD9ILD5</accession>
<dbReference type="InterPro" id="IPR019775">
    <property type="entry name" value="WD40_repeat_CS"/>
</dbReference>
<dbReference type="Pfam" id="PF00400">
    <property type="entry name" value="WD40"/>
    <property type="match status" value="10"/>
</dbReference>
<dbReference type="InterPro" id="IPR020472">
    <property type="entry name" value="WD40_PAC1"/>
</dbReference>
<proteinExistence type="predicted"/>
<keyword evidence="4" id="KW-0539">Nucleus</keyword>
<dbReference type="PANTHER" id="PTHR19854">
    <property type="entry name" value="TRANSDUCIN BETA-LIKE 3"/>
    <property type="match status" value="1"/>
</dbReference>
<dbReference type="PRINTS" id="PR00320">
    <property type="entry name" value="GPROTEINBRPT"/>
</dbReference>
<name>A0AAD9ILD5_PROWI</name>
<comment type="subcellular location">
    <subcellularLocation>
        <location evidence="1">Nucleus</location>
        <location evidence="1">Nucleolus</location>
    </subcellularLocation>
</comment>
<dbReference type="AlphaFoldDB" id="A0AAD9ILD5"/>
<dbReference type="EMBL" id="JASFZW010000003">
    <property type="protein sequence ID" value="KAK2079269.1"/>
    <property type="molecule type" value="Genomic_DNA"/>
</dbReference>
<dbReference type="GO" id="GO:0000472">
    <property type="term" value="P:endonucleolytic cleavage to generate mature 5'-end of SSU-rRNA from (SSU-rRNA, 5.8S rRNA, LSU-rRNA)"/>
    <property type="evidence" value="ECO:0007669"/>
    <property type="project" value="TreeGrafter"/>
</dbReference>
<dbReference type="CDD" id="cd00200">
    <property type="entry name" value="WD40"/>
    <property type="match status" value="2"/>
</dbReference>
<evidence type="ECO:0000313" key="8">
    <source>
        <dbReference type="Proteomes" id="UP001255856"/>
    </source>
</evidence>
<feature type="repeat" description="WD" evidence="5">
    <location>
        <begin position="54"/>
        <end position="95"/>
    </location>
</feature>
<evidence type="ECO:0000256" key="3">
    <source>
        <dbReference type="ARBA" id="ARBA00022737"/>
    </source>
</evidence>
<keyword evidence="8" id="KW-1185">Reference proteome</keyword>
<dbReference type="GO" id="GO:0000480">
    <property type="term" value="P:endonucleolytic cleavage in 5'-ETS of tricistronic rRNA transcript (SSU-rRNA, 5.8S rRNA, LSU-rRNA)"/>
    <property type="evidence" value="ECO:0007669"/>
    <property type="project" value="TreeGrafter"/>
</dbReference>
<evidence type="ECO:0000256" key="1">
    <source>
        <dbReference type="ARBA" id="ARBA00004604"/>
    </source>
</evidence>
<protein>
    <recommendedName>
        <fullName evidence="6">U3 small nucleolar RNA-associated protein 13 C-terminal domain-containing protein</fullName>
    </recommendedName>
</protein>
<evidence type="ECO:0000256" key="5">
    <source>
        <dbReference type="PROSITE-ProRule" id="PRU00221"/>
    </source>
</evidence>
<feature type="repeat" description="WD" evidence="5">
    <location>
        <begin position="138"/>
        <end position="179"/>
    </location>
</feature>
<gene>
    <name evidence="7" type="ORF">QBZ16_002960</name>
</gene>
<dbReference type="Pfam" id="PF08625">
    <property type="entry name" value="Utp13"/>
    <property type="match status" value="1"/>
</dbReference>
<evidence type="ECO:0000256" key="2">
    <source>
        <dbReference type="ARBA" id="ARBA00022574"/>
    </source>
</evidence>
<feature type="repeat" description="WD" evidence="5">
    <location>
        <begin position="512"/>
        <end position="553"/>
    </location>
</feature>
<dbReference type="SUPFAM" id="SSF50978">
    <property type="entry name" value="WD40 repeat-like"/>
    <property type="match status" value="1"/>
</dbReference>
<dbReference type="Proteomes" id="UP001255856">
    <property type="component" value="Unassembled WGS sequence"/>
</dbReference>
<comment type="caution">
    <text evidence="7">The sequence shown here is derived from an EMBL/GenBank/DDBJ whole genome shotgun (WGS) entry which is preliminary data.</text>
</comment>
<dbReference type="InterPro" id="IPR001680">
    <property type="entry name" value="WD40_rpt"/>
</dbReference>
<dbReference type="PANTHER" id="PTHR19854:SF15">
    <property type="entry name" value="TRANSDUCIN BETA-LIKE PROTEIN 3"/>
    <property type="match status" value="1"/>
</dbReference>
<feature type="domain" description="U3 small nucleolar RNA-associated protein 13 C-terminal" evidence="6">
    <location>
        <begin position="650"/>
        <end position="786"/>
    </location>
</feature>
<feature type="repeat" description="WD" evidence="5">
    <location>
        <begin position="180"/>
        <end position="221"/>
    </location>
</feature>
<dbReference type="PROSITE" id="PS00678">
    <property type="entry name" value="WD_REPEATS_1"/>
    <property type="match status" value="3"/>
</dbReference>
<dbReference type="InterPro" id="IPR011047">
    <property type="entry name" value="Quinoprotein_ADH-like_sf"/>
</dbReference>
<evidence type="ECO:0000259" key="6">
    <source>
        <dbReference type="Pfam" id="PF08625"/>
    </source>
</evidence>
<dbReference type="SMART" id="SM00320">
    <property type="entry name" value="WD40"/>
    <property type="match status" value="12"/>
</dbReference>
<feature type="repeat" description="WD" evidence="5">
    <location>
        <begin position="470"/>
        <end position="503"/>
    </location>
</feature>
<dbReference type="GO" id="GO:0030686">
    <property type="term" value="C:90S preribosome"/>
    <property type="evidence" value="ECO:0007669"/>
    <property type="project" value="TreeGrafter"/>
</dbReference>
<dbReference type="InterPro" id="IPR036322">
    <property type="entry name" value="WD40_repeat_dom_sf"/>
</dbReference>
<dbReference type="PROSITE" id="PS50082">
    <property type="entry name" value="WD_REPEATS_2"/>
    <property type="match status" value="9"/>
</dbReference>
<feature type="repeat" description="WD" evidence="5">
    <location>
        <begin position="554"/>
        <end position="595"/>
    </location>
</feature>
<dbReference type="Gene3D" id="2.130.10.10">
    <property type="entry name" value="YVTN repeat-like/Quinoprotein amine dehydrogenase"/>
    <property type="match status" value="4"/>
</dbReference>
<keyword evidence="2 5" id="KW-0853">WD repeat</keyword>
<dbReference type="PROSITE" id="PS50294">
    <property type="entry name" value="WD_REPEATS_REGION"/>
    <property type="match status" value="7"/>
</dbReference>
<evidence type="ECO:0000313" key="7">
    <source>
        <dbReference type="EMBL" id="KAK2079269.1"/>
    </source>
</evidence>
<feature type="repeat" description="WD" evidence="5">
    <location>
        <begin position="96"/>
        <end position="137"/>
    </location>
</feature>
<feature type="repeat" description="WD" evidence="5">
    <location>
        <begin position="420"/>
        <end position="454"/>
    </location>
</feature>
<evidence type="ECO:0000256" key="4">
    <source>
        <dbReference type="ARBA" id="ARBA00023242"/>
    </source>
</evidence>
<feature type="repeat" description="WD" evidence="5">
    <location>
        <begin position="375"/>
        <end position="419"/>
    </location>
</feature>